<name>A0ABR2H1E2_9EUKA</name>
<evidence type="ECO:0000313" key="2">
    <source>
        <dbReference type="EMBL" id="KAK8840028.1"/>
    </source>
</evidence>
<dbReference type="InterPro" id="IPR044925">
    <property type="entry name" value="His-Me_finger_sf"/>
</dbReference>
<organism evidence="2 3">
    <name type="scientific">Tritrichomonas musculus</name>
    <dbReference type="NCBI Taxonomy" id="1915356"/>
    <lineage>
        <taxon>Eukaryota</taxon>
        <taxon>Metamonada</taxon>
        <taxon>Parabasalia</taxon>
        <taxon>Tritrichomonadida</taxon>
        <taxon>Tritrichomonadidae</taxon>
        <taxon>Tritrichomonas</taxon>
    </lineage>
</organism>
<dbReference type="Gene3D" id="3.90.75.20">
    <property type="match status" value="1"/>
</dbReference>
<protein>
    <recommendedName>
        <fullName evidence="1">HNH nuclease domain-containing protein</fullName>
    </recommendedName>
</protein>
<proteinExistence type="predicted"/>
<feature type="domain" description="HNH nuclease" evidence="1">
    <location>
        <begin position="55"/>
        <end position="102"/>
    </location>
</feature>
<reference evidence="2 3" key="1">
    <citation type="submission" date="2024-04" db="EMBL/GenBank/DDBJ databases">
        <title>Tritrichomonas musculus Genome.</title>
        <authorList>
            <person name="Alves-Ferreira E."/>
            <person name="Grigg M."/>
            <person name="Lorenzi H."/>
            <person name="Galac M."/>
        </authorList>
    </citation>
    <scope>NUCLEOTIDE SEQUENCE [LARGE SCALE GENOMIC DNA]</scope>
    <source>
        <strain evidence="2 3">EAF2021</strain>
    </source>
</reference>
<dbReference type="SUPFAM" id="SSF54060">
    <property type="entry name" value="His-Me finger endonucleases"/>
    <property type="match status" value="1"/>
</dbReference>
<dbReference type="EMBL" id="JAPFFF010000049">
    <property type="protein sequence ID" value="KAK8840028.1"/>
    <property type="molecule type" value="Genomic_DNA"/>
</dbReference>
<evidence type="ECO:0000313" key="3">
    <source>
        <dbReference type="Proteomes" id="UP001470230"/>
    </source>
</evidence>
<gene>
    <name evidence="2" type="ORF">M9Y10_031313</name>
</gene>
<dbReference type="InterPro" id="IPR003615">
    <property type="entry name" value="HNH_nuc"/>
</dbReference>
<evidence type="ECO:0000259" key="1">
    <source>
        <dbReference type="Pfam" id="PF13392"/>
    </source>
</evidence>
<dbReference type="Proteomes" id="UP001470230">
    <property type="component" value="Unassembled WGS sequence"/>
</dbReference>
<keyword evidence="3" id="KW-1185">Reference proteome</keyword>
<comment type="caution">
    <text evidence="2">The sequence shown here is derived from an EMBL/GenBank/DDBJ whole genome shotgun (WGS) entry which is preliminary data.</text>
</comment>
<dbReference type="Pfam" id="PF13392">
    <property type="entry name" value="HNH_3"/>
    <property type="match status" value="1"/>
</dbReference>
<sequence length="193" mass="23681">MTRAVEFIPLLNFENQYEILNQFPFTIRKVRDHYEVKESNDNKGYPRVKLDLHDYRKHFLIAQQFIPNDDPEHKNQIDHINRDRTDYHIENLRWITQSENNRNKSSNNGVEYTYVDEISDDAIVVNDYGKHEFENYYYAEATDKFYFYNGNQYRELHINEDKRTQLKFVIMNNKNNQKIRIYYGKFKRLYNLI</sequence>
<accession>A0ABR2H1E2</accession>